<dbReference type="PRINTS" id="PR00344">
    <property type="entry name" value="BCTRLSENSOR"/>
</dbReference>
<dbReference type="SMART" id="SM00388">
    <property type="entry name" value="HisKA"/>
    <property type="match status" value="1"/>
</dbReference>
<dbReference type="InterPro" id="IPR036890">
    <property type="entry name" value="HATPase_C_sf"/>
</dbReference>
<evidence type="ECO:0000256" key="4">
    <source>
        <dbReference type="ARBA" id="ARBA00022553"/>
    </source>
</evidence>
<proteinExistence type="predicted"/>
<dbReference type="PANTHER" id="PTHR45436:SF1">
    <property type="entry name" value="SENSOR PROTEIN QSEC"/>
    <property type="match status" value="1"/>
</dbReference>
<keyword evidence="8 11" id="KW-1133">Transmembrane helix</keyword>
<evidence type="ECO:0000256" key="11">
    <source>
        <dbReference type="SAM" id="Phobius"/>
    </source>
</evidence>
<gene>
    <name evidence="14" type="ORF">K1718_15150</name>
</gene>
<evidence type="ECO:0000313" key="15">
    <source>
        <dbReference type="Proteomes" id="UP001209803"/>
    </source>
</evidence>
<evidence type="ECO:0000256" key="3">
    <source>
        <dbReference type="ARBA" id="ARBA00012438"/>
    </source>
</evidence>
<dbReference type="InterPro" id="IPR003594">
    <property type="entry name" value="HATPase_dom"/>
</dbReference>
<name>A0ABY8EX62_9HYPH</name>
<dbReference type="SMART" id="SM00387">
    <property type="entry name" value="HATPase_c"/>
    <property type="match status" value="1"/>
</dbReference>
<accession>A0ABY8EX62</accession>
<evidence type="ECO:0000256" key="8">
    <source>
        <dbReference type="ARBA" id="ARBA00022989"/>
    </source>
</evidence>
<dbReference type="Gene3D" id="3.30.565.10">
    <property type="entry name" value="Histidine kinase-like ATPase, C-terminal domain"/>
    <property type="match status" value="1"/>
</dbReference>
<evidence type="ECO:0000256" key="10">
    <source>
        <dbReference type="ARBA" id="ARBA00023136"/>
    </source>
</evidence>
<dbReference type="EMBL" id="CP120863">
    <property type="protein sequence ID" value="WFE87505.1"/>
    <property type="molecule type" value="Genomic_DNA"/>
</dbReference>
<comment type="catalytic activity">
    <reaction evidence="1">
        <text>ATP + protein L-histidine = ADP + protein N-phospho-L-histidine.</text>
        <dbReference type="EC" id="2.7.13.3"/>
    </reaction>
</comment>
<dbReference type="Proteomes" id="UP001209803">
    <property type="component" value="Chromosome"/>
</dbReference>
<dbReference type="InterPro" id="IPR036097">
    <property type="entry name" value="HisK_dim/P_sf"/>
</dbReference>
<dbReference type="SUPFAM" id="SSF55874">
    <property type="entry name" value="ATPase domain of HSP90 chaperone/DNA topoisomerase II/histidine kinase"/>
    <property type="match status" value="1"/>
</dbReference>
<dbReference type="EC" id="2.7.13.3" evidence="3"/>
<reference evidence="14 15" key="1">
    <citation type="submission" date="2023-03" db="EMBL/GenBank/DDBJ databases">
        <title>Roseibium porphyridii sp. nov. and Roseibium rhodosorbium sp. nov. isolated from marine algae, Porphyridium cruentum and Rhodosorus marinus, respectively.</title>
        <authorList>
            <person name="Lee M.W."/>
            <person name="Choi B.J."/>
            <person name="Lee J.K."/>
            <person name="Choi D.G."/>
            <person name="Baek J.H."/>
            <person name="Bayburt H."/>
            <person name="Kim J.M."/>
            <person name="Han D.M."/>
            <person name="Kim K.H."/>
            <person name="Jeon C.O."/>
        </authorList>
    </citation>
    <scope>NUCLEOTIDE SEQUENCE [LARGE SCALE GENOMIC DNA]</scope>
    <source>
        <strain evidence="14 15">KMA01</strain>
    </source>
</reference>
<keyword evidence="9" id="KW-0902">Two-component regulatory system</keyword>
<dbReference type="Gene3D" id="1.10.287.130">
    <property type="match status" value="1"/>
</dbReference>
<dbReference type="InterPro" id="IPR004358">
    <property type="entry name" value="Sig_transdc_His_kin-like_C"/>
</dbReference>
<keyword evidence="10 11" id="KW-0472">Membrane</keyword>
<dbReference type="PANTHER" id="PTHR45436">
    <property type="entry name" value="SENSOR HISTIDINE KINASE YKOH"/>
    <property type="match status" value="1"/>
</dbReference>
<sequence>MKRSYSLRIRLTLIILIPLLFVAGAAGFWQLNNARLTAGDVFDRSLQSAALAVSNDVALSSGDALGVETRRILADTSGGRVYYHVYAPDGVIVAGYATPPAGIPTATDGDLNAVYFNGEYLGREVRGYRMRTHMQVDGFSGVFTTTVWQDVRIRSTFVRALILRSLVVISSIILSLALIVWFGVRIGLRPLNDLQQAIDLRSGDDLKAIQRAVPAEVKGIVRTLNRLLGQVSDAMATQGEFISNAAHQLRNPLAGVLALAESVRSARSEVAMRERAEDLVKAAKETSQLAQKLLTYERAKSISPASEKEIFSLRDLLNELVLEFQAVPHRGIEIDASLGDEVLEITADRTMVREAVANLIDNALKHGGPKLSRISVSCESNEAAVSISVEDDGRGLNQEEIQTALQRFGQVSANSDGSGLGLPIVVRVAERHGGSLELTTGEPGLKARISLPAGFTGKH</sequence>
<keyword evidence="7 14" id="KW-0418">Kinase</keyword>
<feature type="domain" description="Histidine kinase" evidence="12">
    <location>
        <begin position="244"/>
        <end position="455"/>
    </location>
</feature>
<dbReference type="InterPro" id="IPR003661">
    <property type="entry name" value="HisK_dim/P_dom"/>
</dbReference>
<organism evidence="14 15">
    <name type="scientific">Roseibium porphyridii</name>
    <dbReference type="NCBI Taxonomy" id="2866279"/>
    <lineage>
        <taxon>Bacteria</taxon>
        <taxon>Pseudomonadati</taxon>
        <taxon>Pseudomonadota</taxon>
        <taxon>Alphaproteobacteria</taxon>
        <taxon>Hyphomicrobiales</taxon>
        <taxon>Stappiaceae</taxon>
        <taxon>Roseibium</taxon>
    </lineage>
</organism>
<evidence type="ECO:0000313" key="14">
    <source>
        <dbReference type="EMBL" id="WFE87505.1"/>
    </source>
</evidence>
<evidence type="ECO:0000259" key="13">
    <source>
        <dbReference type="PROSITE" id="PS50885"/>
    </source>
</evidence>
<protein>
    <recommendedName>
        <fullName evidence="3">histidine kinase</fullName>
        <ecNumber evidence="3">2.7.13.3</ecNumber>
    </recommendedName>
</protein>
<keyword evidence="5" id="KW-0808">Transferase</keyword>
<evidence type="ECO:0000256" key="2">
    <source>
        <dbReference type="ARBA" id="ARBA00004370"/>
    </source>
</evidence>
<dbReference type="Pfam" id="PF02518">
    <property type="entry name" value="HATPase_c"/>
    <property type="match status" value="1"/>
</dbReference>
<dbReference type="PROSITE" id="PS50109">
    <property type="entry name" value="HIS_KIN"/>
    <property type="match status" value="1"/>
</dbReference>
<dbReference type="Pfam" id="PF00512">
    <property type="entry name" value="HisKA"/>
    <property type="match status" value="1"/>
</dbReference>
<keyword evidence="15" id="KW-1185">Reference proteome</keyword>
<dbReference type="Pfam" id="PF08521">
    <property type="entry name" value="2CSK_N"/>
    <property type="match status" value="1"/>
</dbReference>
<evidence type="ECO:0000259" key="12">
    <source>
        <dbReference type="PROSITE" id="PS50109"/>
    </source>
</evidence>
<feature type="transmembrane region" description="Helical" evidence="11">
    <location>
        <begin position="161"/>
        <end position="184"/>
    </location>
</feature>
<evidence type="ECO:0000256" key="6">
    <source>
        <dbReference type="ARBA" id="ARBA00022692"/>
    </source>
</evidence>
<dbReference type="CDD" id="cd00082">
    <property type="entry name" value="HisKA"/>
    <property type="match status" value="1"/>
</dbReference>
<keyword evidence="4" id="KW-0597">Phosphoprotein</keyword>
<evidence type="ECO:0000256" key="1">
    <source>
        <dbReference type="ARBA" id="ARBA00000085"/>
    </source>
</evidence>
<dbReference type="PROSITE" id="PS50885">
    <property type="entry name" value="HAMP"/>
    <property type="match status" value="1"/>
</dbReference>
<evidence type="ECO:0000256" key="9">
    <source>
        <dbReference type="ARBA" id="ARBA00023012"/>
    </source>
</evidence>
<dbReference type="SUPFAM" id="SSF47384">
    <property type="entry name" value="Homodimeric domain of signal transducing histidine kinase"/>
    <property type="match status" value="1"/>
</dbReference>
<evidence type="ECO:0000256" key="5">
    <source>
        <dbReference type="ARBA" id="ARBA00022679"/>
    </source>
</evidence>
<keyword evidence="6 11" id="KW-0812">Transmembrane</keyword>
<dbReference type="InterPro" id="IPR003660">
    <property type="entry name" value="HAMP_dom"/>
</dbReference>
<dbReference type="InterPro" id="IPR005467">
    <property type="entry name" value="His_kinase_dom"/>
</dbReference>
<comment type="subcellular location">
    <subcellularLocation>
        <location evidence="2">Membrane</location>
    </subcellularLocation>
</comment>
<feature type="domain" description="HAMP" evidence="13">
    <location>
        <begin position="185"/>
        <end position="236"/>
    </location>
</feature>
<dbReference type="InterPro" id="IPR013727">
    <property type="entry name" value="2CSK_N"/>
</dbReference>
<evidence type="ECO:0000256" key="7">
    <source>
        <dbReference type="ARBA" id="ARBA00022777"/>
    </source>
</evidence>
<dbReference type="CDD" id="cd00075">
    <property type="entry name" value="HATPase"/>
    <property type="match status" value="1"/>
</dbReference>
<dbReference type="GO" id="GO:0016301">
    <property type="term" value="F:kinase activity"/>
    <property type="evidence" value="ECO:0007669"/>
    <property type="project" value="UniProtKB-KW"/>
</dbReference>
<dbReference type="RefSeq" id="WP_265681782.1">
    <property type="nucleotide sequence ID" value="NZ_CP120863.1"/>
</dbReference>
<dbReference type="InterPro" id="IPR050428">
    <property type="entry name" value="TCS_sensor_his_kinase"/>
</dbReference>